<feature type="compositionally biased region" description="Basic and acidic residues" evidence="1">
    <location>
        <begin position="73"/>
        <end position="93"/>
    </location>
</feature>
<keyword evidence="3" id="KW-1185">Reference proteome</keyword>
<evidence type="ECO:0000313" key="2">
    <source>
        <dbReference type="EMBL" id="KAJ7217329.1"/>
    </source>
</evidence>
<evidence type="ECO:0000256" key="1">
    <source>
        <dbReference type="SAM" id="MobiDB-lite"/>
    </source>
</evidence>
<dbReference type="AlphaFoldDB" id="A0AAD6YES6"/>
<name>A0AAD6YES6_9AGAR</name>
<sequence length="102" mass="11027">MAPAPTIKLEESRGEIGPTEPTPSSQNIRRKRARADDGPHIRAPRIGGREGTSEDTQISGRVKAEAVPAQPNKCDHCSPEGLARRRGDSEHLRAPVSPTMAR</sequence>
<reference evidence="2" key="1">
    <citation type="submission" date="2023-03" db="EMBL/GenBank/DDBJ databases">
        <title>Massive genome expansion in bonnet fungi (Mycena s.s.) driven by repeated elements and novel gene families across ecological guilds.</title>
        <authorList>
            <consortium name="Lawrence Berkeley National Laboratory"/>
            <person name="Harder C.B."/>
            <person name="Miyauchi S."/>
            <person name="Viragh M."/>
            <person name="Kuo A."/>
            <person name="Thoen E."/>
            <person name="Andreopoulos B."/>
            <person name="Lu D."/>
            <person name="Skrede I."/>
            <person name="Drula E."/>
            <person name="Henrissat B."/>
            <person name="Morin E."/>
            <person name="Kohler A."/>
            <person name="Barry K."/>
            <person name="LaButti K."/>
            <person name="Morin E."/>
            <person name="Salamov A."/>
            <person name="Lipzen A."/>
            <person name="Mereny Z."/>
            <person name="Hegedus B."/>
            <person name="Baldrian P."/>
            <person name="Stursova M."/>
            <person name="Weitz H."/>
            <person name="Taylor A."/>
            <person name="Grigoriev I.V."/>
            <person name="Nagy L.G."/>
            <person name="Martin F."/>
            <person name="Kauserud H."/>
        </authorList>
    </citation>
    <scope>NUCLEOTIDE SEQUENCE</scope>
    <source>
        <strain evidence="2">9144</strain>
    </source>
</reference>
<accession>A0AAD6YES6</accession>
<dbReference type="EMBL" id="JARJCW010000014">
    <property type="protein sequence ID" value="KAJ7217329.1"/>
    <property type="molecule type" value="Genomic_DNA"/>
</dbReference>
<comment type="caution">
    <text evidence="2">The sequence shown here is derived from an EMBL/GenBank/DDBJ whole genome shotgun (WGS) entry which is preliminary data.</text>
</comment>
<feature type="region of interest" description="Disordered" evidence="1">
    <location>
        <begin position="1"/>
        <end position="102"/>
    </location>
</feature>
<evidence type="ECO:0000313" key="3">
    <source>
        <dbReference type="Proteomes" id="UP001219525"/>
    </source>
</evidence>
<organism evidence="2 3">
    <name type="scientific">Mycena pura</name>
    <dbReference type="NCBI Taxonomy" id="153505"/>
    <lineage>
        <taxon>Eukaryota</taxon>
        <taxon>Fungi</taxon>
        <taxon>Dikarya</taxon>
        <taxon>Basidiomycota</taxon>
        <taxon>Agaricomycotina</taxon>
        <taxon>Agaricomycetes</taxon>
        <taxon>Agaricomycetidae</taxon>
        <taxon>Agaricales</taxon>
        <taxon>Marasmiineae</taxon>
        <taxon>Mycenaceae</taxon>
        <taxon>Mycena</taxon>
    </lineage>
</organism>
<protein>
    <submittedName>
        <fullName evidence="2">Uncharacterized protein</fullName>
    </submittedName>
</protein>
<dbReference type="Proteomes" id="UP001219525">
    <property type="component" value="Unassembled WGS sequence"/>
</dbReference>
<proteinExistence type="predicted"/>
<gene>
    <name evidence="2" type="ORF">GGX14DRAFT_391129</name>
</gene>